<dbReference type="AlphaFoldDB" id="A0A517YH03"/>
<evidence type="ECO:0008006" key="4">
    <source>
        <dbReference type="Google" id="ProtNLM"/>
    </source>
</evidence>
<evidence type="ECO:0000313" key="2">
    <source>
        <dbReference type="EMBL" id="QDU29515.1"/>
    </source>
</evidence>
<accession>A0A517YH03</accession>
<dbReference type="RefSeq" id="WP_145093428.1">
    <property type="nucleotide sequence ID" value="NZ_CP036274.1"/>
</dbReference>
<dbReference type="InterPro" id="IPR013783">
    <property type="entry name" value="Ig-like_fold"/>
</dbReference>
<organism evidence="2 3">
    <name type="scientific">Anatilimnocola aggregata</name>
    <dbReference type="NCBI Taxonomy" id="2528021"/>
    <lineage>
        <taxon>Bacteria</taxon>
        <taxon>Pseudomonadati</taxon>
        <taxon>Planctomycetota</taxon>
        <taxon>Planctomycetia</taxon>
        <taxon>Pirellulales</taxon>
        <taxon>Pirellulaceae</taxon>
        <taxon>Anatilimnocola</taxon>
    </lineage>
</organism>
<name>A0A517YH03_9BACT</name>
<keyword evidence="3" id="KW-1185">Reference proteome</keyword>
<dbReference type="KEGG" id="aagg:ETAA8_46270"/>
<feature type="compositionally biased region" description="Polar residues" evidence="1">
    <location>
        <begin position="80"/>
        <end position="122"/>
    </location>
</feature>
<dbReference type="Proteomes" id="UP000315017">
    <property type="component" value="Chromosome"/>
</dbReference>
<evidence type="ECO:0000313" key="3">
    <source>
        <dbReference type="Proteomes" id="UP000315017"/>
    </source>
</evidence>
<dbReference type="EMBL" id="CP036274">
    <property type="protein sequence ID" value="QDU29515.1"/>
    <property type="molecule type" value="Genomic_DNA"/>
</dbReference>
<feature type="region of interest" description="Disordered" evidence="1">
    <location>
        <begin position="48"/>
        <end position="160"/>
    </location>
</feature>
<reference evidence="2 3" key="1">
    <citation type="submission" date="2019-02" db="EMBL/GenBank/DDBJ databases">
        <title>Deep-cultivation of Planctomycetes and their phenomic and genomic characterization uncovers novel biology.</title>
        <authorList>
            <person name="Wiegand S."/>
            <person name="Jogler M."/>
            <person name="Boedeker C."/>
            <person name="Pinto D."/>
            <person name="Vollmers J."/>
            <person name="Rivas-Marin E."/>
            <person name="Kohn T."/>
            <person name="Peeters S.H."/>
            <person name="Heuer A."/>
            <person name="Rast P."/>
            <person name="Oberbeckmann S."/>
            <person name="Bunk B."/>
            <person name="Jeske O."/>
            <person name="Meyerdierks A."/>
            <person name="Storesund J.E."/>
            <person name="Kallscheuer N."/>
            <person name="Luecker S."/>
            <person name="Lage O.M."/>
            <person name="Pohl T."/>
            <person name="Merkel B.J."/>
            <person name="Hornburger P."/>
            <person name="Mueller R.-W."/>
            <person name="Bruemmer F."/>
            <person name="Labrenz M."/>
            <person name="Spormann A.M."/>
            <person name="Op den Camp H."/>
            <person name="Overmann J."/>
            <person name="Amann R."/>
            <person name="Jetten M.S.M."/>
            <person name="Mascher T."/>
            <person name="Medema M.H."/>
            <person name="Devos D.P."/>
            <person name="Kaster A.-K."/>
            <person name="Ovreas L."/>
            <person name="Rohde M."/>
            <person name="Galperin M.Y."/>
            <person name="Jogler C."/>
        </authorList>
    </citation>
    <scope>NUCLEOTIDE SEQUENCE [LARGE SCALE GENOMIC DNA]</scope>
    <source>
        <strain evidence="2 3">ETA_A8</strain>
    </source>
</reference>
<dbReference type="Gene3D" id="2.60.40.10">
    <property type="entry name" value="Immunoglobulins"/>
    <property type="match status" value="1"/>
</dbReference>
<gene>
    <name evidence="2" type="ORF">ETAA8_46270</name>
</gene>
<proteinExistence type="predicted"/>
<sequence length="278" mass="28368">MFRQFQFATAIAVALNIIGTVGSAEAHIGGRGGGIRLGGGLIPRARQGNAIGNRSGGNAGVARGATPETKAAVAPPVVRTSGTNDNSGTKPPVLNSSTKTNTPSTDISISNKAPESKTQSLSEEAWVPTNAHNGQNTATAQPTGLPSETKKPPSDAPVSALPANEIAPTAVASKKVALPQIPVGATVTLNCKDLSNKEGQVVLQIGEIALPATITEWKNNTVVCRLPNLGMTKASKATLHVLTADGKTASTMDLELVTVLPTSADSKPSSIDSARFGR</sequence>
<protein>
    <recommendedName>
        <fullName evidence="4">Ig-like domain-containing protein</fullName>
    </recommendedName>
</protein>
<evidence type="ECO:0000256" key="1">
    <source>
        <dbReference type="SAM" id="MobiDB-lite"/>
    </source>
</evidence>
<feature type="compositionally biased region" description="Polar residues" evidence="1">
    <location>
        <begin position="130"/>
        <end position="146"/>
    </location>
</feature>